<feature type="compositionally biased region" description="Low complexity" evidence="1">
    <location>
        <begin position="438"/>
        <end position="448"/>
    </location>
</feature>
<feature type="compositionally biased region" description="Polar residues" evidence="1">
    <location>
        <begin position="595"/>
        <end position="636"/>
    </location>
</feature>
<feature type="compositionally biased region" description="Basic and acidic residues" evidence="1">
    <location>
        <begin position="887"/>
        <end position="900"/>
    </location>
</feature>
<dbReference type="EMBL" id="QUQM01000003">
    <property type="protein sequence ID" value="KAA8648710.1"/>
    <property type="molecule type" value="Genomic_DNA"/>
</dbReference>
<evidence type="ECO:0000256" key="1">
    <source>
        <dbReference type="SAM" id="MobiDB-lite"/>
    </source>
</evidence>
<feature type="compositionally biased region" description="Low complexity" evidence="1">
    <location>
        <begin position="515"/>
        <end position="530"/>
    </location>
</feature>
<evidence type="ECO:0000313" key="3">
    <source>
        <dbReference type="Proteomes" id="UP000324241"/>
    </source>
</evidence>
<feature type="compositionally biased region" description="Low complexity" evidence="1">
    <location>
        <begin position="160"/>
        <end position="174"/>
    </location>
</feature>
<proteinExistence type="predicted"/>
<feature type="compositionally biased region" description="Pro residues" evidence="1">
    <location>
        <begin position="425"/>
        <end position="437"/>
    </location>
</feature>
<feature type="compositionally biased region" description="Low complexity" evidence="1">
    <location>
        <begin position="400"/>
        <end position="424"/>
    </location>
</feature>
<dbReference type="OrthoDB" id="5367052at2759"/>
<feature type="compositionally biased region" description="Basic and acidic residues" evidence="1">
    <location>
        <begin position="536"/>
        <end position="550"/>
    </location>
</feature>
<feature type="region of interest" description="Disordered" evidence="1">
    <location>
        <begin position="863"/>
        <end position="901"/>
    </location>
</feature>
<protein>
    <submittedName>
        <fullName evidence="2">Uncharacterized protein</fullName>
    </submittedName>
</protein>
<feature type="region of interest" description="Disordered" evidence="1">
    <location>
        <begin position="160"/>
        <end position="183"/>
    </location>
</feature>
<sequence length="1398" mass="153782">MDCDERSSVLQATGMLTCHSVQIVPRRRQNDAGCDELTLSARIAPSGGSSEISPSNGRFLWPSSRLLAKNRNLQPVVFGRLGAFAVDSWWSSSNAGDEPPSGTYSLNGWPTPHANTSNQPSPNRRDHAVQPPPLTTALSGQQFQGLGVALGASYASTPLSTTSLSSPFTQSQSPAVTTPGGIPVASSMASRQYNVPYNPQDWGPVSGAHMLPGHTSYPQSNNNNMLRIIPQQRLAGPHSDMSLSPPPPPYSPPSQSQQQQHRDHIRAGSASPSAVSYNGAIHHASEHPVEYRQQPLPRTRPLSMVGEAALNRHVSLPPPPPLPQGVPCSRSLSHNRTAEGYQEQSSFGAGSRPYMVASPGGLQSSQPSGHIGHVVASAQPDDMSRPPASRRAVSAGPIVSSASTSRATSQSRSRSPQGRGWEPGMPLPPPPPGPPPSSTRSHSVSGVSDTSPLRNSQTATRTTRARPPPVLGTGLDSIPPTPAGWVDECPTDSRHRGKTPLHIDTTEASISPPEASTASQNSSSASLFRSPAIRDPGVKGIRERRIERRNRQSQVLDDFSAVSMSSNPWADALEQVKPSNLVLDGANGVPENVRHQPSTRVTPSSNHSVGSDGPQPTSRSRASSTGLFSNRSSFSTPRPEPSPLGPSRGYSQTPPFSPDGDKSSSCAKGTSSALPPKALPTPPLQSAQEVQSPSRPGSSEDRPVSHILHLPNDALQSVSALSPRRVIPQQGPSINTVVNQDATFVCDAIQRHKEFIEKEAGTADEKEALKIFTDFLIAESQVRRERYSKVWNPNPPDLEAVRRKLFELPPKPVVDPQPMPPLLARRASRGTPRLDIPQSRPESTWWNNYKPCLSPIASLSMSNDEMSSRGRAPSRWWESKTGSSSEGGERKVQRSKRESKYMGLPRESLQWPQGGGFVVTGNSSYTCGSTEQLATCGPGEYPPEKVGWHDDFAPSDYSSTADHSNSNETQKMDVSRLITLPPPYPRHYPAVNNSHPDLVAYRTLVRSISDLSEIKTTRQRHQSEVEVLVRDHQERLQEGRRQFKANIQSQIQQGSISFAEAAEAEAALTVEENKNERDLAKQELDAYQEAVLKPMHAILNDRINKATTYINELRSLLFDDAQHETPDQTQEEGDEKPELLEKLTQLKWLFEAREQLHREIYDLVSDRDEKYKAVVLLPYKQKLNEEKVRETNAFFIKDALDRRVNYETAALTRLESFLVVIEKNVARGVEVQLSAFWDIAPSLHTLVQQVPEDLDGFQVQIPANEYEENPSYHRHPLQYLYTLTSHAEKSSYQYIESQINLFCLLHEVKSAVMKANCKLMEAQRIRQGEADDSVRREMQESRAEEERSLTNDLKDKVATVEGQWTEALGSAIQGLRERAKEQLMVENGWEDLERLEQT</sequence>
<evidence type="ECO:0000313" key="2">
    <source>
        <dbReference type="EMBL" id="KAA8648710.1"/>
    </source>
</evidence>
<feature type="compositionally biased region" description="Low complexity" evidence="1">
    <location>
        <begin position="358"/>
        <end position="369"/>
    </location>
</feature>
<dbReference type="RefSeq" id="XP_033428071.1">
    <property type="nucleotide sequence ID" value="XM_033569265.1"/>
</dbReference>
<feature type="compositionally biased region" description="Polar residues" evidence="1">
    <location>
        <begin position="663"/>
        <end position="672"/>
    </location>
</feature>
<feature type="region of interest" description="Disordered" evidence="1">
    <location>
        <begin position="95"/>
        <end position="138"/>
    </location>
</feature>
<organism evidence="2 3">
    <name type="scientific">Aspergillus tanneri</name>
    <dbReference type="NCBI Taxonomy" id="1220188"/>
    <lineage>
        <taxon>Eukaryota</taxon>
        <taxon>Fungi</taxon>
        <taxon>Dikarya</taxon>
        <taxon>Ascomycota</taxon>
        <taxon>Pezizomycotina</taxon>
        <taxon>Eurotiomycetes</taxon>
        <taxon>Eurotiomycetidae</taxon>
        <taxon>Eurotiales</taxon>
        <taxon>Aspergillaceae</taxon>
        <taxon>Aspergillus</taxon>
        <taxon>Aspergillus subgen. Circumdati</taxon>
    </lineage>
</organism>
<comment type="caution">
    <text evidence="2">The sequence shown here is derived from an EMBL/GenBank/DDBJ whole genome shotgun (WGS) entry which is preliminary data.</text>
</comment>
<feature type="compositionally biased region" description="Polar residues" evidence="1">
    <location>
        <begin position="685"/>
        <end position="697"/>
    </location>
</feature>
<feature type="region of interest" description="Disordered" evidence="1">
    <location>
        <begin position="312"/>
        <end position="561"/>
    </location>
</feature>
<feature type="region of interest" description="Disordered" evidence="1">
    <location>
        <begin position="1328"/>
        <end position="1350"/>
    </location>
</feature>
<dbReference type="Proteomes" id="UP000324241">
    <property type="component" value="Unassembled WGS sequence"/>
</dbReference>
<feature type="compositionally biased region" description="Polar residues" evidence="1">
    <location>
        <begin position="102"/>
        <end position="122"/>
    </location>
</feature>
<accession>A0A5M9MTQ1</accession>
<reference evidence="2 3" key="1">
    <citation type="submission" date="2019-08" db="EMBL/GenBank/DDBJ databases">
        <title>The genome sequence of a newly discovered highly antifungal drug resistant Aspergillus species, Aspergillus tanneri NIH 1004.</title>
        <authorList>
            <person name="Mounaud S."/>
            <person name="Singh I."/>
            <person name="Joardar V."/>
            <person name="Pakala S."/>
            <person name="Pakala S."/>
            <person name="Venepally P."/>
            <person name="Chung J.K."/>
            <person name="Losada L."/>
            <person name="Nierman W.C."/>
        </authorList>
    </citation>
    <scope>NUCLEOTIDE SEQUENCE [LARGE SCALE GENOMIC DNA]</scope>
    <source>
        <strain evidence="2 3">NIH1004</strain>
    </source>
</reference>
<feature type="region of interest" description="Disordered" evidence="1">
    <location>
        <begin position="236"/>
        <end position="275"/>
    </location>
</feature>
<gene>
    <name evidence="2" type="ORF">ATNIH1004_004595</name>
</gene>
<name>A0A5M9MTQ1_9EURO</name>
<dbReference type="VEuPathDB" id="FungiDB:EYZ11_009705"/>
<feature type="region of interest" description="Disordered" evidence="1">
    <location>
        <begin position="581"/>
        <end position="705"/>
    </location>
</feature>
<dbReference type="GeneID" id="54327297"/>